<evidence type="ECO:0000313" key="2">
    <source>
        <dbReference type="EMBL" id="OMI39668.1"/>
    </source>
</evidence>
<keyword evidence="1" id="KW-1133">Transmembrane helix</keyword>
<feature type="transmembrane region" description="Helical" evidence="1">
    <location>
        <begin position="80"/>
        <end position="100"/>
    </location>
</feature>
<dbReference type="RefSeq" id="WP_065963486.1">
    <property type="nucleotide sequence ID" value="NZ_ASQP01000144.1"/>
</dbReference>
<accession>A0A1R1SMY0</accession>
<feature type="transmembrane region" description="Helical" evidence="1">
    <location>
        <begin position="106"/>
        <end position="127"/>
    </location>
</feature>
<keyword evidence="1" id="KW-0472">Membrane</keyword>
<dbReference type="GeneID" id="96744563"/>
<reference evidence="2 3" key="1">
    <citation type="submission" date="2013-05" db="EMBL/GenBank/DDBJ databases">
        <title>Genome sequence of Streptomyces sparsogenes DSM 40356.</title>
        <authorList>
            <person name="Coyne S."/>
            <person name="Seebeck F.P."/>
        </authorList>
    </citation>
    <scope>NUCLEOTIDE SEQUENCE [LARGE SCALE GENOMIC DNA]</scope>
    <source>
        <strain evidence="2 3">DSM 40356</strain>
    </source>
</reference>
<name>A0A1R1SMY0_9ACTN</name>
<dbReference type="AlphaFoldDB" id="A0A1R1SMY0"/>
<dbReference type="InterPro" id="IPR025363">
    <property type="entry name" value="DUF4267"/>
</dbReference>
<evidence type="ECO:0008006" key="4">
    <source>
        <dbReference type="Google" id="ProtNLM"/>
    </source>
</evidence>
<dbReference type="STRING" id="67365.GCA_001704635_07072"/>
<keyword evidence="1" id="KW-0812">Transmembrane</keyword>
<proteinExistence type="predicted"/>
<protein>
    <recommendedName>
        <fullName evidence="4">Small membrane hydrophobic protein</fullName>
    </recommendedName>
</protein>
<dbReference type="EMBL" id="ASQP01000144">
    <property type="protein sequence ID" value="OMI39668.1"/>
    <property type="molecule type" value="Genomic_DNA"/>
</dbReference>
<dbReference type="Proteomes" id="UP000186168">
    <property type="component" value="Unassembled WGS sequence"/>
</dbReference>
<comment type="caution">
    <text evidence="2">The sequence shown here is derived from an EMBL/GenBank/DDBJ whole genome shotgun (WGS) entry which is preliminary data.</text>
</comment>
<dbReference type="Pfam" id="PF14087">
    <property type="entry name" value="DUF4267"/>
    <property type="match status" value="1"/>
</dbReference>
<evidence type="ECO:0000313" key="3">
    <source>
        <dbReference type="Proteomes" id="UP000186168"/>
    </source>
</evidence>
<sequence length="128" mass="13041">MPTAATAAATVITWAIAIGIIFVGSRMMWAPQAAADFGIPGTRTEDPATRAWLAVLGGRDIGYGLFLLIALIGGDTHLRGWMMLAGSLVTLADALITKLSGGPAKAYYGIHGGTTVVMAAAGAVLLLS</sequence>
<organism evidence="2 3">
    <name type="scientific">Streptomyces sparsogenes DSM 40356</name>
    <dbReference type="NCBI Taxonomy" id="1331668"/>
    <lineage>
        <taxon>Bacteria</taxon>
        <taxon>Bacillati</taxon>
        <taxon>Actinomycetota</taxon>
        <taxon>Actinomycetes</taxon>
        <taxon>Kitasatosporales</taxon>
        <taxon>Streptomycetaceae</taxon>
        <taxon>Streptomyces</taxon>
    </lineage>
</organism>
<evidence type="ECO:0000256" key="1">
    <source>
        <dbReference type="SAM" id="Phobius"/>
    </source>
</evidence>
<keyword evidence="3" id="KW-1185">Reference proteome</keyword>
<feature type="transmembrane region" description="Helical" evidence="1">
    <location>
        <begin position="51"/>
        <end position="73"/>
    </location>
</feature>
<gene>
    <name evidence="2" type="ORF">SPAR_09853</name>
</gene>